<evidence type="ECO:0000256" key="3">
    <source>
        <dbReference type="ARBA" id="ARBA00023125"/>
    </source>
</evidence>
<dbReference type="SUPFAM" id="SSF47459">
    <property type="entry name" value="HLH, helix-loop-helix DNA-binding domain"/>
    <property type="match status" value="1"/>
</dbReference>
<sequence>MARSDRQKRELKSEYVFLDSETSMDRQDFDMSRCSINDVFNSRDCASSPLSQIDTFLKNVQVLLEAASFIENAERKDGKCEHGYASTFPSSIQNTNYQRQNKFRNKKFHNNHNRSTHNELEKNRRAHLRLCLERLKALIPLGKDCNRHTTLGLLNKAKSHIKKLEEADRKSRNQLDSLEREQRHLHLQRQLDLLQGGTGSGVGGTGPGRERGYAWTAWAPPSAPPSTRTRTKRRLRWTWSLQSSRSTGNWTRFLLRPPPAI</sequence>
<comment type="subcellular location">
    <subcellularLocation>
        <location evidence="1">Nucleus</location>
    </subcellularLocation>
</comment>
<dbReference type="PANTHER" id="PTHR11969:SF13">
    <property type="entry name" value="MAX-INTERACTING PROTEIN 1"/>
    <property type="match status" value="1"/>
</dbReference>
<evidence type="ECO:0000313" key="9">
    <source>
        <dbReference type="Proteomes" id="UP000694557"/>
    </source>
</evidence>
<evidence type="ECO:0000259" key="7">
    <source>
        <dbReference type="PROSITE" id="PS50888"/>
    </source>
</evidence>
<reference evidence="8" key="1">
    <citation type="submission" date="2025-08" db="UniProtKB">
        <authorList>
            <consortium name="Ensembl"/>
        </authorList>
    </citation>
    <scope>IDENTIFICATION</scope>
</reference>
<keyword evidence="3" id="KW-0238">DNA-binding</keyword>
<dbReference type="PANTHER" id="PTHR11969">
    <property type="entry name" value="MAX DIMERIZATION, MAD"/>
    <property type="match status" value="1"/>
</dbReference>
<organism evidence="8 9">
    <name type="scientific">Oncorhynchus kisutch</name>
    <name type="common">Coho salmon</name>
    <name type="synonym">Salmo kisutch</name>
    <dbReference type="NCBI Taxonomy" id="8019"/>
    <lineage>
        <taxon>Eukaryota</taxon>
        <taxon>Metazoa</taxon>
        <taxon>Chordata</taxon>
        <taxon>Craniata</taxon>
        <taxon>Vertebrata</taxon>
        <taxon>Euteleostomi</taxon>
        <taxon>Actinopterygii</taxon>
        <taxon>Neopterygii</taxon>
        <taxon>Teleostei</taxon>
        <taxon>Protacanthopterygii</taxon>
        <taxon>Salmoniformes</taxon>
        <taxon>Salmonidae</taxon>
        <taxon>Salmoninae</taxon>
        <taxon>Oncorhynchus</taxon>
    </lineage>
</organism>
<proteinExistence type="predicted"/>
<reference evidence="8" key="2">
    <citation type="submission" date="2025-09" db="UniProtKB">
        <authorList>
            <consortium name="Ensembl"/>
        </authorList>
    </citation>
    <scope>IDENTIFICATION</scope>
</reference>
<dbReference type="GO" id="GO:0000981">
    <property type="term" value="F:DNA-binding transcription factor activity, RNA polymerase II-specific"/>
    <property type="evidence" value="ECO:0007669"/>
    <property type="project" value="TreeGrafter"/>
</dbReference>
<evidence type="ECO:0000256" key="2">
    <source>
        <dbReference type="ARBA" id="ARBA00023015"/>
    </source>
</evidence>
<dbReference type="InterPro" id="IPR036638">
    <property type="entry name" value="HLH_DNA-bd_sf"/>
</dbReference>
<dbReference type="AlphaFoldDB" id="A0A8C7MLX8"/>
<dbReference type="SMART" id="SM00353">
    <property type="entry name" value="HLH"/>
    <property type="match status" value="1"/>
</dbReference>
<dbReference type="Pfam" id="PF00010">
    <property type="entry name" value="HLH"/>
    <property type="match status" value="1"/>
</dbReference>
<keyword evidence="5" id="KW-0539">Nucleus</keyword>
<dbReference type="Proteomes" id="UP000694557">
    <property type="component" value="Unassembled WGS sequence"/>
</dbReference>
<dbReference type="GO" id="GO:0000978">
    <property type="term" value="F:RNA polymerase II cis-regulatory region sequence-specific DNA binding"/>
    <property type="evidence" value="ECO:0007669"/>
    <property type="project" value="TreeGrafter"/>
</dbReference>
<dbReference type="Ensembl" id="ENSOKIT00005068515.1">
    <property type="protein sequence ID" value="ENSOKIP00005064456.1"/>
    <property type="gene ID" value="ENSOKIG00005027659.1"/>
</dbReference>
<dbReference type="GO" id="GO:0046983">
    <property type="term" value="F:protein dimerization activity"/>
    <property type="evidence" value="ECO:0007669"/>
    <property type="project" value="InterPro"/>
</dbReference>
<evidence type="ECO:0000256" key="5">
    <source>
        <dbReference type="ARBA" id="ARBA00023242"/>
    </source>
</evidence>
<dbReference type="GeneTree" id="ENSGT00940000155809"/>
<dbReference type="Gene3D" id="4.10.280.10">
    <property type="entry name" value="Helix-loop-helix DNA-binding domain"/>
    <property type="match status" value="1"/>
</dbReference>
<feature type="domain" description="BHLH" evidence="7">
    <location>
        <begin position="112"/>
        <end position="164"/>
    </location>
</feature>
<dbReference type="InterPro" id="IPR011598">
    <property type="entry name" value="bHLH_dom"/>
</dbReference>
<name>A0A8C7MLX8_ONCKI</name>
<protein>
    <submittedName>
        <fullName evidence="8">MAX interactor 1, dimerization protein</fullName>
    </submittedName>
</protein>
<accession>A0A8C7MLX8</accession>
<gene>
    <name evidence="8" type="primary">MXI1</name>
</gene>
<keyword evidence="6" id="KW-0175">Coiled coil</keyword>
<dbReference type="PROSITE" id="PS50888">
    <property type="entry name" value="BHLH"/>
    <property type="match status" value="1"/>
</dbReference>
<keyword evidence="2" id="KW-0805">Transcription regulation</keyword>
<keyword evidence="4" id="KW-0804">Transcription</keyword>
<feature type="coiled-coil region" evidence="6">
    <location>
        <begin position="154"/>
        <end position="181"/>
    </location>
</feature>
<evidence type="ECO:0000256" key="6">
    <source>
        <dbReference type="SAM" id="Coils"/>
    </source>
</evidence>
<evidence type="ECO:0000256" key="1">
    <source>
        <dbReference type="ARBA" id="ARBA00004123"/>
    </source>
</evidence>
<evidence type="ECO:0000256" key="4">
    <source>
        <dbReference type="ARBA" id="ARBA00023163"/>
    </source>
</evidence>
<keyword evidence="9" id="KW-1185">Reference proteome</keyword>
<dbReference type="GO" id="GO:0005634">
    <property type="term" value="C:nucleus"/>
    <property type="evidence" value="ECO:0007669"/>
    <property type="project" value="UniProtKB-SubCell"/>
</dbReference>
<evidence type="ECO:0000313" key="8">
    <source>
        <dbReference type="Ensembl" id="ENSOKIP00005064456.1"/>
    </source>
</evidence>